<feature type="domain" description="DC1" evidence="2">
    <location>
        <begin position="3"/>
        <end position="47"/>
    </location>
</feature>
<evidence type="ECO:0000313" key="3">
    <source>
        <dbReference type="EMBL" id="GAU17823.1"/>
    </source>
</evidence>
<sequence length="280" mass="31362">MDHQHTLQLNGSAASSFTCSGCKELGFESSYICENSNCNYILHKECAEPIKNAVHPFFKNCKFEFVENAEKEGDGFCDGCGKDVLGFIYLSKRKGFFKRLLGMQYALHPCCLNLKENILNDDGDVIMTLSHKVKSDCVICNQRDVVRNNYQGWSNGWSYVFDSDGKSSCIHVSCIKDMVLESLNNKLENTSVPEKCYNNQEMENTSVPENQELENTSVPEKCNNNQEITTRSKERMRSFIKFSKKAGRLTMLGVRITMLLTGDISSIGGIAGDVAAIFSV</sequence>
<reference evidence="4" key="1">
    <citation type="journal article" date="2017" name="Front. Plant Sci.">
        <title>Climate Clever Clovers: New Paradigm to Reduce the Environmental Footprint of Ruminants by Breeding Low Methanogenic Forages Utilizing Haplotype Variation.</title>
        <authorList>
            <person name="Kaur P."/>
            <person name="Appels R."/>
            <person name="Bayer P.E."/>
            <person name="Keeble-Gagnere G."/>
            <person name="Wang J."/>
            <person name="Hirakawa H."/>
            <person name="Shirasawa K."/>
            <person name="Vercoe P."/>
            <person name="Stefanova K."/>
            <person name="Durmic Z."/>
            <person name="Nichols P."/>
            <person name="Revell C."/>
            <person name="Isobe S.N."/>
            <person name="Edwards D."/>
            <person name="Erskine W."/>
        </authorList>
    </citation>
    <scope>NUCLEOTIDE SEQUENCE [LARGE SCALE GENOMIC DNA]</scope>
    <source>
        <strain evidence="4">cv. Daliak</strain>
    </source>
</reference>
<dbReference type="PANTHER" id="PTHR46477:SF15">
    <property type="entry name" value="CYSTEINE_HISTIDINE-RICH C1 DOMAIN PROTEIN"/>
    <property type="match status" value="1"/>
</dbReference>
<name>A0A2Z6LJX2_TRISU</name>
<evidence type="ECO:0000256" key="1">
    <source>
        <dbReference type="ARBA" id="ARBA00022737"/>
    </source>
</evidence>
<dbReference type="Pfam" id="PF03107">
    <property type="entry name" value="C1_2"/>
    <property type="match status" value="1"/>
</dbReference>
<dbReference type="EMBL" id="DF973176">
    <property type="protein sequence ID" value="GAU17823.1"/>
    <property type="molecule type" value="Genomic_DNA"/>
</dbReference>
<organism evidence="3 4">
    <name type="scientific">Trifolium subterraneum</name>
    <name type="common">Subterranean clover</name>
    <dbReference type="NCBI Taxonomy" id="3900"/>
    <lineage>
        <taxon>Eukaryota</taxon>
        <taxon>Viridiplantae</taxon>
        <taxon>Streptophyta</taxon>
        <taxon>Embryophyta</taxon>
        <taxon>Tracheophyta</taxon>
        <taxon>Spermatophyta</taxon>
        <taxon>Magnoliopsida</taxon>
        <taxon>eudicotyledons</taxon>
        <taxon>Gunneridae</taxon>
        <taxon>Pentapetalae</taxon>
        <taxon>rosids</taxon>
        <taxon>fabids</taxon>
        <taxon>Fabales</taxon>
        <taxon>Fabaceae</taxon>
        <taxon>Papilionoideae</taxon>
        <taxon>50 kb inversion clade</taxon>
        <taxon>NPAAA clade</taxon>
        <taxon>Hologalegina</taxon>
        <taxon>IRL clade</taxon>
        <taxon>Trifolieae</taxon>
        <taxon>Trifolium</taxon>
    </lineage>
</organism>
<accession>A0A2Z6LJX2</accession>
<dbReference type="PANTHER" id="PTHR46477">
    <property type="entry name" value="CYSTEINE/HISTIDINE-RICH C1 DOMAIN FAMILY PROTEIN"/>
    <property type="match status" value="1"/>
</dbReference>
<keyword evidence="1" id="KW-0677">Repeat</keyword>
<evidence type="ECO:0000313" key="4">
    <source>
        <dbReference type="Proteomes" id="UP000242715"/>
    </source>
</evidence>
<dbReference type="InterPro" id="IPR046349">
    <property type="entry name" value="C1-like_sf"/>
</dbReference>
<dbReference type="SUPFAM" id="SSF57889">
    <property type="entry name" value="Cysteine-rich domain"/>
    <property type="match status" value="2"/>
</dbReference>
<dbReference type="InterPro" id="IPR004146">
    <property type="entry name" value="DC1"/>
</dbReference>
<dbReference type="AlphaFoldDB" id="A0A2Z6LJX2"/>
<protein>
    <recommendedName>
        <fullName evidence="2">DC1 domain-containing protein</fullName>
    </recommendedName>
</protein>
<gene>
    <name evidence="3" type="ORF">TSUD_172120</name>
</gene>
<dbReference type="OrthoDB" id="1480693at2759"/>
<evidence type="ECO:0000259" key="2">
    <source>
        <dbReference type="Pfam" id="PF03107"/>
    </source>
</evidence>
<keyword evidence="4" id="KW-1185">Reference proteome</keyword>
<proteinExistence type="predicted"/>
<dbReference type="Proteomes" id="UP000242715">
    <property type="component" value="Unassembled WGS sequence"/>
</dbReference>